<dbReference type="EMBL" id="JBJUIK010000009">
    <property type="protein sequence ID" value="KAL3518853.1"/>
    <property type="molecule type" value="Genomic_DNA"/>
</dbReference>
<organism evidence="1 2">
    <name type="scientific">Cinchona calisaya</name>
    <dbReference type="NCBI Taxonomy" id="153742"/>
    <lineage>
        <taxon>Eukaryota</taxon>
        <taxon>Viridiplantae</taxon>
        <taxon>Streptophyta</taxon>
        <taxon>Embryophyta</taxon>
        <taxon>Tracheophyta</taxon>
        <taxon>Spermatophyta</taxon>
        <taxon>Magnoliopsida</taxon>
        <taxon>eudicotyledons</taxon>
        <taxon>Gunneridae</taxon>
        <taxon>Pentapetalae</taxon>
        <taxon>asterids</taxon>
        <taxon>lamiids</taxon>
        <taxon>Gentianales</taxon>
        <taxon>Rubiaceae</taxon>
        <taxon>Cinchonoideae</taxon>
        <taxon>Cinchoneae</taxon>
        <taxon>Cinchona</taxon>
    </lineage>
</organism>
<evidence type="ECO:0000313" key="1">
    <source>
        <dbReference type="EMBL" id="KAL3518853.1"/>
    </source>
</evidence>
<gene>
    <name evidence="1" type="ORF">ACH5RR_021442</name>
</gene>
<protein>
    <submittedName>
        <fullName evidence="1">Uncharacterized protein</fullName>
    </submittedName>
</protein>
<proteinExistence type="predicted"/>
<reference evidence="1 2" key="1">
    <citation type="submission" date="2024-11" db="EMBL/GenBank/DDBJ databases">
        <title>A near-complete genome assembly of Cinchona calisaya.</title>
        <authorList>
            <person name="Lian D.C."/>
            <person name="Zhao X.W."/>
            <person name="Wei L."/>
        </authorList>
    </citation>
    <scope>NUCLEOTIDE SEQUENCE [LARGE SCALE GENOMIC DNA]</scope>
    <source>
        <tissue evidence="1">Nenye</tissue>
    </source>
</reference>
<accession>A0ABD2ZM98</accession>
<dbReference type="AlphaFoldDB" id="A0ABD2ZM98"/>
<name>A0ABD2ZM98_9GENT</name>
<sequence>MSWEKNLLSHEYQVSKKASSTRLLVDEPMGKFNYLADRFCRQNLVCETGFLPKPPHINMRYIDRIVEGILKGFTSKNGHIYLFLSNQKFRSYDVFIQKHLMSPLIRKERTT</sequence>
<keyword evidence="2" id="KW-1185">Reference proteome</keyword>
<dbReference type="Proteomes" id="UP001630127">
    <property type="component" value="Unassembled WGS sequence"/>
</dbReference>
<comment type="caution">
    <text evidence="1">The sequence shown here is derived from an EMBL/GenBank/DDBJ whole genome shotgun (WGS) entry which is preliminary data.</text>
</comment>
<evidence type="ECO:0000313" key="2">
    <source>
        <dbReference type="Proteomes" id="UP001630127"/>
    </source>
</evidence>